<name>A0A7S3FXN7_9SPIT</name>
<sequence>MGPLLENRDGLLNLSQNLLFVVGVLLVERGEGLLLGRFLTLFGLPTLVSLAGGGATALVDVVVLSFDAEHGEDQEEGGDDDEAEEGVPNGLSQQVGSSEFGRAVGAEVVVGAEGESQPGAQLLSLLSGGSLS</sequence>
<dbReference type="AlphaFoldDB" id="A0A7S3FXN7"/>
<evidence type="ECO:0000256" key="1">
    <source>
        <dbReference type="SAM" id="MobiDB-lite"/>
    </source>
</evidence>
<evidence type="ECO:0000313" key="2">
    <source>
        <dbReference type="EMBL" id="CAE0232584.1"/>
    </source>
</evidence>
<dbReference type="EMBL" id="HBIA01008570">
    <property type="protein sequence ID" value="CAE0232584.1"/>
    <property type="molecule type" value="Transcribed_RNA"/>
</dbReference>
<accession>A0A7S3FXN7</accession>
<feature type="compositionally biased region" description="Acidic residues" evidence="1">
    <location>
        <begin position="70"/>
        <end position="85"/>
    </location>
</feature>
<protein>
    <submittedName>
        <fullName evidence="2">Uncharacterized protein</fullName>
    </submittedName>
</protein>
<gene>
    <name evidence="2" type="ORF">SRAS04492_LOCUS4382</name>
</gene>
<feature type="region of interest" description="Disordered" evidence="1">
    <location>
        <begin position="70"/>
        <end position="99"/>
    </location>
</feature>
<proteinExistence type="predicted"/>
<organism evidence="2">
    <name type="scientific">Strombidium rassoulzadegani</name>
    <dbReference type="NCBI Taxonomy" id="1082188"/>
    <lineage>
        <taxon>Eukaryota</taxon>
        <taxon>Sar</taxon>
        <taxon>Alveolata</taxon>
        <taxon>Ciliophora</taxon>
        <taxon>Intramacronucleata</taxon>
        <taxon>Spirotrichea</taxon>
        <taxon>Oligotrichia</taxon>
        <taxon>Strombidiidae</taxon>
        <taxon>Strombidium</taxon>
    </lineage>
</organism>
<reference evidence="2" key="1">
    <citation type="submission" date="2021-01" db="EMBL/GenBank/DDBJ databases">
        <authorList>
            <person name="Corre E."/>
            <person name="Pelletier E."/>
            <person name="Niang G."/>
            <person name="Scheremetjew M."/>
            <person name="Finn R."/>
            <person name="Kale V."/>
            <person name="Holt S."/>
            <person name="Cochrane G."/>
            <person name="Meng A."/>
            <person name="Brown T."/>
            <person name="Cohen L."/>
        </authorList>
    </citation>
    <scope>NUCLEOTIDE SEQUENCE</scope>
    <source>
        <strain evidence="2">Ras09</strain>
    </source>
</reference>